<protein>
    <submittedName>
        <fullName evidence="5">Membrane fusion protein, multidrug efflux system</fullName>
    </submittedName>
</protein>
<keyword evidence="6" id="KW-1185">Reference proteome</keyword>
<evidence type="ECO:0000259" key="4">
    <source>
        <dbReference type="Pfam" id="PF25973"/>
    </source>
</evidence>
<feature type="coiled-coil region" evidence="2">
    <location>
        <begin position="142"/>
        <end position="207"/>
    </location>
</feature>
<keyword evidence="2" id="KW-0175">Coiled coil</keyword>
<dbReference type="GO" id="GO:0022857">
    <property type="term" value="F:transmembrane transporter activity"/>
    <property type="evidence" value="ECO:0007669"/>
    <property type="project" value="InterPro"/>
</dbReference>
<dbReference type="Proteomes" id="UP000199403">
    <property type="component" value="Unassembled WGS sequence"/>
</dbReference>
<evidence type="ECO:0000313" key="5">
    <source>
        <dbReference type="EMBL" id="SEJ71976.1"/>
    </source>
</evidence>
<dbReference type="AlphaFoldDB" id="A0A1H7B4B0"/>
<accession>A0A1H7B4B0</accession>
<dbReference type="NCBIfam" id="TIGR01730">
    <property type="entry name" value="RND_mfp"/>
    <property type="match status" value="1"/>
</dbReference>
<dbReference type="PANTHER" id="PTHR30158:SF23">
    <property type="entry name" value="MULTIDRUG RESISTANCE PROTEIN MEXA"/>
    <property type="match status" value="1"/>
</dbReference>
<dbReference type="GO" id="GO:0030313">
    <property type="term" value="C:cell envelope"/>
    <property type="evidence" value="ECO:0007669"/>
    <property type="project" value="UniProtKB-SubCell"/>
</dbReference>
<dbReference type="Pfam" id="PF25944">
    <property type="entry name" value="Beta-barrel_RND"/>
    <property type="match status" value="1"/>
</dbReference>
<evidence type="ECO:0000256" key="1">
    <source>
        <dbReference type="ARBA" id="ARBA00009477"/>
    </source>
</evidence>
<dbReference type="InterPro" id="IPR058626">
    <property type="entry name" value="MdtA-like_b-barrel"/>
</dbReference>
<dbReference type="Pfam" id="PF25973">
    <property type="entry name" value="BSH_CzcB"/>
    <property type="match status" value="1"/>
</dbReference>
<dbReference type="GO" id="GO:0046677">
    <property type="term" value="P:response to antibiotic"/>
    <property type="evidence" value="ECO:0007669"/>
    <property type="project" value="TreeGrafter"/>
</dbReference>
<evidence type="ECO:0000256" key="2">
    <source>
        <dbReference type="SAM" id="Coils"/>
    </source>
</evidence>
<feature type="domain" description="Multidrug resistance protein MdtA-like beta-barrel" evidence="3">
    <location>
        <begin position="294"/>
        <end position="349"/>
    </location>
</feature>
<dbReference type="PANTHER" id="PTHR30158">
    <property type="entry name" value="ACRA/E-RELATED COMPONENT OF DRUG EFFLUX TRANSPORTER"/>
    <property type="match status" value="1"/>
</dbReference>
<dbReference type="Gene3D" id="1.10.287.470">
    <property type="entry name" value="Helix hairpin bin"/>
    <property type="match status" value="1"/>
</dbReference>
<dbReference type="Gene3D" id="2.40.420.20">
    <property type="match status" value="1"/>
</dbReference>
<comment type="similarity">
    <text evidence="1">Belongs to the membrane fusion protein (MFP) (TC 8.A.1) family.</text>
</comment>
<name>A0A1H7B4B0_9BACT</name>
<sequence length="441" mass="49777">MCRVVCYDRMLPAHSLAENIAFYCLFNPNSEMNTKNSGLRYSGSKSARLKSLWKVIGFLAIGSALFSCNEGSGKNNKNAEVLEVPVFTLMPKDIDVPQTYVCDLQAIQFVEVRSKLEGFVEQIYVDEGQEVRKDQPLFQLSSAEYNELVNSATAKLMQAKAEEKAASLEVERLKVLVDKKIYSSSELELAQSRKEMAESAILEAESMLKNAQVGLSYTTVRAPFDGIVDRIPYKTGSLVKSGDLLTNITDISEIFAYYRITENEYLRYMRGELDKDAGSEKVNEQVRETLLDEQEEISLILSDGVEYPYKGRLETMEADFEQGTGSIALRVRFPNPDGLIKHGASGKVQMSNELKDVFLIPQKSTFEIQEYNYVYLVDKDNKVNVRSFRPLRRHGLFYVAQDFATNDKVVLEGIQLLKDEAAVKPNPIGEEEVYRSLNLSL</sequence>
<dbReference type="STRING" id="1416801.SAMN05192553_109121"/>
<dbReference type="InterPro" id="IPR058647">
    <property type="entry name" value="BSH_CzcB-like"/>
</dbReference>
<proteinExistence type="inferred from homology"/>
<dbReference type="SUPFAM" id="SSF111369">
    <property type="entry name" value="HlyD-like secretion proteins"/>
    <property type="match status" value="1"/>
</dbReference>
<evidence type="ECO:0000313" key="6">
    <source>
        <dbReference type="Proteomes" id="UP000199403"/>
    </source>
</evidence>
<feature type="domain" description="CzcB-like barrel-sandwich hybrid" evidence="4">
    <location>
        <begin position="109"/>
        <end position="250"/>
    </location>
</feature>
<dbReference type="Gene3D" id="2.40.50.100">
    <property type="match status" value="1"/>
</dbReference>
<dbReference type="GO" id="GO:0005886">
    <property type="term" value="C:plasma membrane"/>
    <property type="evidence" value="ECO:0007669"/>
    <property type="project" value="TreeGrafter"/>
</dbReference>
<organism evidence="5 6">
    <name type="scientific">Cyclobacterium xiamenense</name>
    <dbReference type="NCBI Taxonomy" id="1297121"/>
    <lineage>
        <taxon>Bacteria</taxon>
        <taxon>Pseudomonadati</taxon>
        <taxon>Bacteroidota</taxon>
        <taxon>Cytophagia</taxon>
        <taxon>Cytophagales</taxon>
        <taxon>Cyclobacteriaceae</taxon>
        <taxon>Cyclobacterium</taxon>
    </lineage>
</organism>
<dbReference type="Gene3D" id="2.40.30.170">
    <property type="match status" value="1"/>
</dbReference>
<dbReference type="EMBL" id="FNZH01000009">
    <property type="protein sequence ID" value="SEJ71976.1"/>
    <property type="molecule type" value="Genomic_DNA"/>
</dbReference>
<gene>
    <name evidence="5" type="ORF">SAMN05192553_109121</name>
</gene>
<dbReference type="InterPro" id="IPR006143">
    <property type="entry name" value="RND_pump_MFP"/>
</dbReference>
<reference evidence="6" key="1">
    <citation type="submission" date="2016-10" db="EMBL/GenBank/DDBJ databases">
        <authorList>
            <person name="Varghese N."/>
            <person name="Submissions S."/>
        </authorList>
    </citation>
    <scope>NUCLEOTIDE SEQUENCE [LARGE SCALE GENOMIC DNA]</scope>
    <source>
        <strain evidence="6">IBRC-M 10761</strain>
    </source>
</reference>
<evidence type="ECO:0000259" key="3">
    <source>
        <dbReference type="Pfam" id="PF25944"/>
    </source>
</evidence>